<sequence length="59" mass="6903">MIGIYFWLMGIMAVYNLLLYASIKDNTLLLYVAYVSSMTLFYLSLSGVGFQYFWPNSLW</sequence>
<dbReference type="Pfam" id="PF07695">
    <property type="entry name" value="7TMR-DISM_7TM"/>
    <property type="match status" value="1"/>
</dbReference>
<organism evidence="3 4">
    <name type="scientific">Pseudoalteromonas aurantia</name>
    <dbReference type="NCBI Taxonomy" id="43654"/>
    <lineage>
        <taxon>Bacteria</taxon>
        <taxon>Pseudomonadati</taxon>
        <taxon>Pseudomonadota</taxon>
        <taxon>Gammaproteobacteria</taxon>
        <taxon>Alteromonadales</taxon>
        <taxon>Pseudoalteromonadaceae</taxon>
        <taxon>Pseudoalteromonas</taxon>
    </lineage>
</organism>
<comment type="caution">
    <text evidence="3">The sequence shown here is derived from an EMBL/GenBank/DDBJ whole genome shotgun (WGS) entry which is preliminary data.</text>
</comment>
<evidence type="ECO:0000313" key="3">
    <source>
        <dbReference type="EMBL" id="TMO69016.1"/>
    </source>
</evidence>
<gene>
    <name evidence="3" type="ORF">CWC20_21060</name>
</gene>
<evidence type="ECO:0000259" key="2">
    <source>
        <dbReference type="Pfam" id="PF07695"/>
    </source>
</evidence>
<keyword evidence="1" id="KW-1133">Transmembrane helix</keyword>
<keyword evidence="1" id="KW-0812">Transmembrane</keyword>
<evidence type="ECO:0000256" key="1">
    <source>
        <dbReference type="SAM" id="Phobius"/>
    </source>
</evidence>
<feature type="transmembrane region" description="Helical" evidence="1">
    <location>
        <begin position="6"/>
        <end position="23"/>
    </location>
</feature>
<name>A0ABY2VRX4_9GAMM</name>
<evidence type="ECO:0000313" key="4">
    <source>
        <dbReference type="Proteomes" id="UP000307164"/>
    </source>
</evidence>
<accession>A0ABY2VRX4</accession>
<dbReference type="RefSeq" id="WP_432760782.1">
    <property type="nucleotide sequence ID" value="NZ_PNBW01000193.1"/>
</dbReference>
<dbReference type="Proteomes" id="UP000307164">
    <property type="component" value="Unassembled WGS sequence"/>
</dbReference>
<keyword evidence="1" id="KW-0472">Membrane</keyword>
<reference evidence="4" key="1">
    <citation type="submission" date="2019-06" db="EMBL/GenBank/DDBJ databases">
        <title>Co-occurence of chitin degradation, pigmentation and bioactivity in marine Pseudoalteromonas.</title>
        <authorList>
            <person name="Sonnenschein E.C."/>
            <person name="Bech P.K."/>
        </authorList>
    </citation>
    <scope>NUCLEOTIDE SEQUENCE [LARGE SCALE GENOMIC DNA]</scope>
    <source>
        <strain evidence="4">S3895</strain>
    </source>
</reference>
<protein>
    <recommendedName>
        <fullName evidence="2">7TM-DISM receptor extracellular domain-containing protein</fullName>
    </recommendedName>
</protein>
<dbReference type="InterPro" id="IPR011623">
    <property type="entry name" value="7TMR_DISM_rcpt_extracell_dom1"/>
</dbReference>
<feature type="transmembrane region" description="Helical" evidence="1">
    <location>
        <begin position="30"/>
        <end position="54"/>
    </location>
</feature>
<keyword evidence="4" id="KW-1185">Reference proteome</keyword>
<feature type="domain" description="7TM-DISM receptor extracellular" evidence="2">
    <location>
        <begin position="3"/>
        <end position="58"/>
    </location>
</feature>
<proteinExistence type="predicted"/>
<dbReference type="EMBL" id="PNBW01000193">
    <property type="protein sequence ID" value="TMO69016.1"/>
    <property type="molecule type" value="Genomic_DNA"/>
</dbReference>